<keyword evidence="1" id="KW-0812">Transmembrane</keyword>
<evidence type="ECO:0000313" key="2">
    <source>
        <dbReference type="EMBL" id="AXK51528.1"/>
    </source>
</evidence>
<dbReference type="KEGG" id="salx:SALLE_v1c08580"/>
<keyword evidence="3" id="KW-1185">Reference proteome</keyword>
<dbReference type="EMBL" id="CP031376">
    <property type="protein sequence ID" value="AXK51528.1"/>
    <property type="molecule type" value="Genomic_DNA"/>
</dbReference>
<dbReference type="Proteomes" id="UP000254792">
    <property type="component" value="Chromosome"/>
</dbReference>
<dbReference type="RefSeq" id="WP_115558423.1">
    <property type="nucleotide sequence ID" value="NZ_CP031376.1"/>
</dbReference>
<feature type="transmembrane region" description="Helical" evidence="1">
    <location>
        <begin position="6"/>
        <end position="24"/>
    </location>
</feature>
<accession>A0A345Z4J9</accession>
<feature type="transmembrane region" description="Helical" evidence="1">
    <location>
        <begin position="62"/>
        <end position="83"/>
    </location>
</feature>
<reference evidence="2 3" key="1">
    <citation type="submission" date="2018-07" db="EMBL/GenBank/DDBJ databases">
        <title>Complete genome sequence of Spiroplasma alleghenense PLHS-1 (ATCC 51752).</title>
        <authorList>
            <person name="Chou L."/>
            <person name="Lee T.-Y."/>
            <person name="Tsai Y.-M."/>
            <person name="Kuo C.-H."/>
        </authorList>
    </citation>
    <scope>NUCLEOTIDE SEQUENCE [LARGE SCALE GENOMIC DNA]</scope>
    <source>
        <strain evidence="2 3">PLHS-1</strain>
    </source>
</reference>
<sequence>MQDGIQFTIALAIGMVVFIISYFLADKFIKRSKLGLILFGSIGMIVVMLIAVGLFMLWEDNVYTKTITGVLFAMYIGVFLNLVSNRSHRKRQGSSKTPITID</sequence>
<gene>
    <name evidence="2" type="ORF">SALLE_v1c08580</name>
</gene>
<dbReference type="OrthoDB" id="9839308at2"/>
<organism evidence="2 3">
    <name type="scientific">Spiroplasma alleghenense</name>
    <dbReference type="NCBI Taxonomy" id="216931"/>
    <lineage>
        <taxon>Bacteria</taxon>
        <taxon>Bacillati</taxon>
        <taxon>Mycoplasmatota</taxon>
        <taxon>Mollicutes</taxon>
        <taxon>Entomoplasmatales</taxon>
        <taxon>Spiroplasmataceae</taxon>
        <taxon>Spiroplasma</taxon>
    </lineage>
</organism>
<keyword evidence="1" id="KW-1133">Transmembrane helix</keyword>
<dbReference type="Pfam" id="PF23778">
    <property type="entry name" value="Phage_holin_2"/>
    <property type="match status" value="1"/>
</dbReference>
<proteinExistence type="predicted"/>
<evidence type="ECO:0000256" key="1">
    <source>
        <dbReference type="SAM" id="Phobius"/>
    </source>
</evidence>
<dbReference type="AlphaFoldDB" id="A0A345Z4J9"/>
<name>A0A345Z4J9_9MOLU</name>
<keyword evidence="1" id="KW-0472">Membrane</keyword>
<feature type="transmembrane region" description="Helical" evidence="1">
    <location>
        <begin position="36"/>
        <end position="56"/>
    </location>
</feature>
<protein>
    <submittedName>
        <fullName evidence="2">Uncharacterized protein</fullName>
    </submittedName>
</protein>
<evidence type="ECO:0000313" key="3">
    <source>
        <dbReference type="Proteomes" id="UP000254792"/>
    </source>
</evidence>
<dbReference type="InterPro" id="IPR056964">
    <property type="entry name" value="Phage_holin"/>
</dbReference>